<accession>A0ABN9MBC2</accession>
<feature type="compositionally biased region" description="Polar residues" evidence="3">
    <location>
        <begin position="167"/>
        <end position="180"/>
    </location>
</feature>
<keyword evidence="2" id="KW-0677">Repeat</keyword>
<dbReference type="Gene3D" id="1.10.238.10">
    <property type="entry name" value="EF-hand"/>
    <property type="match status" value="2"/>
</dbReference>
<feature type="compositionally biased region" description="Basic and acidic residues" evidence="3">
    <location>
        <begin position="14"/>
        <end position="25"/>
    </location>
</feature>
<dbReference type="SUPFAM" id="SSF47473">
    <property type="entry name" value="EF-hand"/>
    <property type="match status" value="1"/>
</dbReference>
<dbReference type="InterPro" id="IPR011992">
    <property type="entry name" value="EF-hand-dom_pair"/>
</dbReference>
<evidence type="ECO:0000313" key="5">
    <source>
        <dbReference type="EMBL" id="CAJ0960796.1"/>
    </source>
</evidence>
<feature type="compositionally biased region" description="Polar residues" evidence="3">
    <location>
        <begin position="190"/>
        <end position="201"/>
    </location>
</feature>
<reference evidence="5" key="1">
    <citation type="submission" date="2023-07" db="EMBL/GenBank/DDBJ databases">
        <authorList>
            <person name="Stuckert A."/>
        </authorList>
    </citation>
    <scope>NUCLEOTIDE SEQUENCE</scope>
</reference>
<dbReference type="PROSITE" id="PS50222">
    <property type="entry name" value="EF_HAND_2"/>
    <property type="match status" value="1"/>
</dbReference>
<evidence type="ECO:0000259" key="4">
    <source>
        <dbReference type="PROSITE" id="PS50222"/>
    </source>
</evidence>
<gene>
    <name evidence="5" type="ORF">RIMI_LOCUS17450290</name>
</gene>
<feature type="compositionally biased region" description="Low complexity" evidence="3">
    <location>
        <begin position="1"/>
        <end position="13"/>
    </location>
</feature>
<feature type="domain" description="EF-hand" evidence="4">
    <location>
        <begin position="98"/>
        <end position="133"/>
    </location>
</feature>
<evidence type="ECO:0000256" key="1">
    <source>
        <dbReference type="ARBA" id="ARBA00022723"/>
    </source>
</evidence>
<dbReference type="Proteomes" id="UP001176940">
    <property type="component" value="Unassembled WGS sequence"/>
</dbReference>
<dbReference type="InterPro" id="IPR002048">
    <property type="entry name" value="EF_hand_dom"/>
</dbReference>
<keyword evidence="6" id="KW-1185">Reference proteome</keyword>
<proteinExistence type="predicted"/>
<organism evidence="5 6">
    <name type="scientific">Ranitomeya imitator</name>
    <name type="common">mimic poison frog</name>
    <dbReference type="NCBI Taxonomy" id="111125"/>
    <lineage>
        <taxon>Eukaryota</taxon>
        <taxon>Metazoa</taxon>
        <taxon>Chordata</taxon>
        <taxon>Craniata</taxon>
        <taxon>Vertebrata</taxon>
        <taxon>Euteleostomi</taxon>
        <taxon>Amphibia</taxon>
        <taxon>Batrachia</taxon>
        <taxon>Anura</taxon>
        <taxon>Neobatrachia</taxon>
        <taxon>Hyloidea</taxon>
        <taxon>Dendrobatidae</taxon>
        <taxon>Dendrobatinae</taxon>
        <taxon>Ranitomeya</taxon>
    </lineage>
</organism>
<evidence type="ECO:0000256" key="3">
    <source>
        <dbReference type="SAM" id="MobiDB-lite"/>
    </source>
</evidence>
<feature type="region of interest" description="Disordered" evidence="3">
    <location>
        <begin position="167"/>
        <end position="201"/>
    </location>
</feature>
<dbReference type="PANTHER" id="PTHR46819:SF1">
    <property type="entry name" value="EF-HAND CALCIUM-BINDING DOMAIN-CONTAINING PROTEIN 7"/>
    <property type="match status" value="1"/>
</dbReference>
<dbReference type="EMBL" id="CAUEEQ010050938">
    <property type="protein sequence ID" value="CAJ0960796.1"/>
    <property type="molecule type" value="Genomic_DNA"/>
</dbReference>
<dbReference type="PANTHER" id="PTHR46819">
    <property type="entry name" value="EF-HAND CALCIUM-BINDING DOMAIN-CONTAINING PROTEIN 7"/>
    <property type="match status" value="1"/>
</dbReference>
<dbReference type="InterPro" id="IPR052266">
    <property type="entry name" value="Miro-EF-hand_domain"/>
</dbReference>
<keyword evidence="1" id="KW-0479">Metal-binding</keyword>
<dbReference type="Pfam" id="PF13499">
    <property type="entry name" value="EF-hand_7"/>
    <property type="match status" value="1"/>
</dbReference>
<sequence length="568" mass="64049">MSGSYGSSASLSGKRSDERSEALKPDDPEAFYTSCRAAYLTVFRSSLKNITDRQQLGLVLQRAGRNPSNRTLSRYWTAKTKEMNYDDFCAIVKREKPAAKAELLKAFRKLDPTNKGYILHDEFTKRGEKMSPEEVSSVLRLADINSGGRLDYNKFCNKFFSTCQIETSPERSASPRNGDTTPRKVESKSSRPSSARNYKGTASTVITMGPLRVSRHAEPSDLQDWPCIRSRGCFFLEENGITSHHYRLQLTLKSTVYLTIKPLNLSRAEGKSSPWMSVDAALFVLKESDGRGDPQLVSFTELRHKESYVWKGELGAGSYTLLPFTTGCRLRKNKKPVTKEARLVYRDSSEDLQLTPEFSGFLSLEEYNFFELRSSGEKCDADAWEVCKENFETKKNELTRKGFLDLNLMEANDREGDPSDLWVTLQSMGYNKALEMTEACPFLIDVYAEKTKPQLKAASLDPGSRLLQKVLCRSALLKGDAKQMDGCDHVVVYTYKNDTRITSVIENKFDKKIVVQVNNDQSKNIISSRGMSVFAVEVPGKSTTVSQHVMAANEKLEWLYNCVHNVLS</sequence>
<evidence type="ECO:0000256" key="2">
    <source>
        <dbReference type="ARBA" id="ARBA00022737"/>
    </source>
</evidence>
<name>A0ABN9MBC2_9NEOB</name>
<comment type="caution">
    <text evidence="5">The sequence shown here is derived from an EMBL/GenBank/DDBJ whole genome shotgun (WGS) entry which is preliminary data.</text>
</comment>
<feature type="region of interest" description="Disordered" evidence="3">
    <location>
        <begin position="1"/>
        <end position="25"/>
    </location>
</feature>
<dbReference type="CDD" id="cd00051">
    <property type="entry name" value="EFh"/>
    <property type="match status" value="1"/>
</dbReference>
<evidence type="ECO:0000313" key="6">
    <source>
        <dbReference type="Proteomes" id="UP001176940"/>
    </source>
</evidence>
<protein>
    <recommendedName>
        <fullName evidence="4">EF-hand domain-containing protein</fullName>
    </recommendedName>
</protein>